<dbReference type="InterPro" id="IPR000757">
    <property type="entry name" value="Beta-glucanase-like"/>
</dbReference>
<dbReference type="Gene3D" id="2.60.40.10">
    <property type="entry name" value="Immunoglobulins"/>
    <property type="match status" value="1"/>
</dbReference>
<dbReference type="PANTHER" id="PTHR10963:SF55">
    <property type="entry name" value="GLYCOSIDE HYDROLASE FAMILY 16 PROTEIN"/>
    <property type="match status" value="1"/>
</dbReference>
<evidence type="ECO:0000259" key="3">
    <source>
        <dbReference type="PROSITE" id="PS51762"/>
    </source>
</evidence>
<dbReference type="Pfam" id="PF00722">
    <property type="entry name" value="Glyco_hydro_16"/>
    <property type="match status" value="1"/>
</dbReference>
<dbReference type="SUPFAM" id="SSF49899">
    <property type="entry name" value="Concanavalin A-like lectins/glucanases"/>
    <property type="match status" value="1"/>
</dbReference>
<evidence type="ECO:0000313" key="4">
    <source>
        <dbReference type="EMBL" id="SEW32727.1"/>
    </source>
</evidence>
<reference evidence="5" key="1">
    <citation type="submission" date="2016-10" db="EMBL/GenBank/DDBJ databases">
        <authorList>
            <person name="Varghese N."/>
            <person name="Submissions S."/>
        </authorList>
    </citation>
    <scope>NUCLEOTIDE SEQUENCE [LARGE SCALE GENOMIC DNA]</scope>
    <source>
        <strain evidence="5">DSM 3695</strain>
    </source>
</reference>
<dbReference type="InterPro" id="IPR000601">
    <property type="entry name" value="PKD_dom"/>
</dbReference>
<dbReference type="CDD" id="cd00146">
    <property type="entry name" value="PKD"/>
    <property type="match status" value="1"/>
</dbReference>
<dbReference type="PROSITE" id="PS50093">
    <property type="entry name" value="PKD"/>
    <property type="match status" value="1"/>
</dbReference>
<keyword evidence="4" id="KW-0378">Hydrolase</keyword>
<evidence type="ECO:0000256" key="1">
    <source>
        <dbReference type="ARBA" id="ARBA00006865"/>
    </source>
</evidence>
<dbReference type="GO" id="GO:0005975">
    <property type="term" value="P:carbohydrate metabolic process"/>
    <property type="evidence" value="ECO:0007669"/>
    <property type="project" value="InterPro"/>
</dbReference>
<dbReference type="Proteomes" id="UP000199310">
    <property type="component" value="Unassembled WGS sequence"/>
</dbReference>
<evidence type="ECO:0000259" key="2">
    <source>
        <dbReference type="PROSITE" id="PS50093"/>
    </source>
</evidence>
<dbReference type="EMBL" id="FOJG01000001">
    <property type="protein sequence ID" value="SEW32727.1"/>
    <property type="molecule type" value="Genomic_DNA"/>
</dbReference>
<dbReference type="Gene3D" id="2.60.120.200">
    <property type="match status" value="1"/>
</dbReference>
<dbReference type="InterPro" id="IPR035986">
    <property type="entry name" value="PKD_dom_sf"/>
</dbReference>
<evidence type="ECO:0000313" key="5">
    <source>
        <dbReference type="Proteomes" id="UP000199310"/>
    </source>
</evidence>
<dbReference type="AlphaFoldDB" id="A0A1I0QYL2"/>
<dbReference type="Pfam" id="PF00801">
    <property type="entry name" value="PKD"/>
    <property type="match status" value="1"/>
</dbReference>
<dbReference type="SMART" id="SM00089">
    <property type="entry name" value="PKD"/>
    <property type="match status" value="1"/>
</dbReference>
<dbReference type="GO" id="GO:0004553">
    <property type="term" value="F:hydrolase activity, hydrolyzing O-glycosyl compounds"/>
    <property type="evidence" value="ECO:0007669"/>
    <property type="project" value="InterPro"/>
</dbReference>
<sequence length="339" mass="36250">MMLALLISTASCGKNDKAPPAKIAPTNLVLNAIVNTDNSGSVAFTAMADNAVSYDYDFGNGTTKTVANGITNYTYSGTGQQTFTVKVTAKSADGLTVSKSTTVTVTIAAGLIWSEEFNTDGAPDPTKWGYDIGTGDNGWGNAEAEYYTDRSKNVSVSNGTLKINLLKESFSGSAYTSARILTRGKFTFKYGRVEISAKLPTGGGTWPALWMLGANAATVGWPACGEIDIMEHKGNEPTKIYGTVHHPNHAGANADGGTTNVLNETTTFHKYAMDWSPTLIRFYVDDQLFYTFNSAGNSAFDHDFFIILNMAMGGHFGGAIDPAVTSATMEVDYVRVYKN</sequence>
<name>A0A1I0QYL2_9BACT</name>
<dbReference type="InterPro" id="IPR022409">
    <property type="entry name" value="PKD/Chitinase_dom"/>
</dbReference>
<dbReference type="InterPro" id="IPR013320">
    <property type="entry name" value="ConA-like_dom_sf"/>
</dbReference>
<dbReference type="InterPro" id="IPR050546">
    <property type="entry name" value="Glycosyl_Hydrlase_16"/>
</dbReference>
<protein>
    <submittedName>
        <fullName evidence="4">Glycosyl hydrolases family 16</fullName>
    </submittedName>
</protein>
<feature type="domain" description="GH16" evidence="3">
    <location>
        <begin position="90"/>
        <end position="339"/>
    </location>
</feature>
<gene>
    <name evidence="4" type="ORF">SAMN04488122_1895</name>
</gene>
<dbReference type="PANTHER" id="PTHR10963">
    <property type="entry name" value="GLYCOSYL HYDROLASE-RELATED"/>
    <property type="match status" value="1"/>
</dbReference>
<dbReference type="InterPro" id="IPR013783">
    <property type="entry name" value="Ig-like_fold"/>
</dbReference>
<dbReference type="SUPFAM" id="SSF49299">
    <property type="entry name" value="PKD domain"/>
    <property type="match status" value="1"/>
</dbReference>
<comment type="similarity">
    <text evidence="1">Belongs to the glycosyl hydrolase 16 family.</text>
</comment>
<dbReference type="CDD" id="cd08023">
    <property type="entry name" value="GH16_laminarinase_like"/>
    <property type="match status" value="1"/>
</dbReference>
<organism evidence="4 5">
    <name type="scientific">Chitinophaga arvensicola</name>
    <dbReference type="NCBI Taxonomy" id="29529"/>
    <lineage>
        <taxon>Bacteria</taxon>
        <taxon>Pseudomonadati</taxon>
        <taxon>Bacteroidota</taxon>
        <taxon>Chitinophagia</taxon>
        <taxon>Chitinophagales</taxon>
        <taxon>Chitinophagaceae</taxon>
        <taxon>Chitinophaga</taxon>
    </lineage>
</organism>
<dbReference type="STRING" id="29529.SAMN04488122_1895"/>
<proteinExistence type="inferred from homology"/>
<keyword evidence="5" id="KW-1185">Reference proteome</keyword>
<accession>A0A1I0QYL2</accession>
<feature type="domain" description="PKD" evidence="2">
    <location>
        <begin position="48"/>
        <end position="110"/>
    </location>
</feature>
<dbReference type="PROSITE" id="PS51762">
    <property type="entry name" value="GH16_2"/>
    <property type="match status" value="1"/>
</dbReference>